<dbReference type="Proteomes" id="UP000247978">
    <property type="component" value="Unassembled WGS sequence"/>
</dbReference>
<comment type="similarity">
    <text evidence="1">Belongs to the ATP-dependent AMP-binding enzyme family.</text>
</comment>
<dbReference type="SUPFAM" id="SSF56801">
    <property type="entry name" value="Acetyl-CoA synthetase-like"/>
    <property type="match status" value="1"/>
</dbReference>
<dbReference type="PANTHER" id="PTHR43767">
    <property type="entry name" value="LONG-CHAIN-FATTY-ACID--COA LIGASE"/>
    <property type="match status" value="1"/>
</dbReference>
<dbReference type="InterPro" id="IPR050237">
    <property type="entry name" value="ATP-dep_AMP-bd_enzyme"/>
</dbReference>
<dbReference type="Gene3D" id="3.30.300.30">
    <property type="match status" value="1"/>
</dbReference>
<keyword evidence="6" id="KW-1185">Reference proteome</keyword>
<sequence>MNQMIFSDPIKLNAIRYAKKEALSFNGRRFTYKEFNERINQLAHAFKEIGIKQGDKVAFMLLNCNELFETIYACSKIGAVFIPINARFVGREIKHVLNDSRADLLIFDHRFSSQIREVVDQLSTTKLFITVGEVAVPASVEYERWISDYPKVEPIPEQPLHESDTICYLYTGGTTGLPKGAVRSHRSMYLVGLLFSIEFSIGRNGKGLAAGPLFGAAALSISMPNFFVGNPVHIIERFHPEELLKAIDEEKVTTTFLAPPMLDAIFALPEEIQQKYDVSSIKSVISVGAPLLGGTKNKTMDFFKEAELNEFYGASEHGGSTNLFPEYMNEKDRSVGLPMLGMEVKLVDEDGDEVDRGEVGEILVKGLTLCDEYYGNLEATEAAFRGEWLGLGDMAKQDDEGFYYLVDRKQDMILSGAINVYPAEIEEVLYEHPDVTEAAVIGMSNDKWGEVPMAIIHLREGSDLHEEELLAFCKGKMADYKIPHEVQFVDDPLPRSLQGKVLKYKLRSTYVSS</sequence>
<proteinExistence type="inferred from homology"/>
<dbReference type="GO" id="GO:0016877">
    <property type="term" value="F:ligase activity, forming carbon-sulfur bonds"/>
    <property type="evidence" value="ECO:0007669"/>
    <property type="project" value="UniProtKB-ARBA"/>
</dbReference>
<evidence type="ECO:0000313" key="5">
    <source>
        <dbReference type="EMBL" id="PXW89407.1"/>
    </source>
</evidence>
<dbReference type="Pfam" id="PF13193">
    <property type="entry name" value="AMP-binding_C"/>
    <property type="match status" value="1"/>
</dbReference>
<dbReference type="InterPro" id="IPR000873">
    <property type="entry name" value="AMP-dep_synth/lig_dom"/>
</dbReference>
<evidence type="ECO:0000256" key="1">
    <source>
        <dbReference type="ARBA" id="ARBA00006432"/>
    </source>
</evidence>
<dbReference type="Gene3D" id="3.40.50.12780">
    <property type="entry name" value="N-terminal domain of ligase-like"/>
    <property type="match status" value="1"/>
</dbReference>
<dbReference type="OrthoDB" id="9765680at2"/>
<accession>A0A2V3W526</accession>
<feature type="domain" description="AMP-dependent synthetase/ligase" evidence="3">
    <location>
        <begin position="14"/>
        <end position="374"/>
    </location>
</feature>
<dbReference type="EMBL" id="QJJQ01000002">
    <property type="protein sequence ID" value="PXW89407.1"/>
    <property type="molecule type" value="Genomic_DNA"/>
</dbReference>
<protein>
    <submittedName>
        <fullName evidence="5">Fatty-acyl-CoA synthase/long-chain acyl-CoA synthetase</fullName>
    </submittedName>
</protein>
<evidence type="ECO:0000259" key="4">
    <source>
        <dbReference type="Pfam" id="PF13193"/>
    </source>
</evidence>
<dbReference type="FunFam" id="3.30.300.30:FF:000008">
    <property type="entry name" value="2,3-dihydroxybenzoate-AMP ligase"/>
    <property type="match status" value="1"/>
</dbReference>
<dbReference type="InterPro" id="IPR042099">
    <property type="entry name" value="ANL_N_sf"/>
</dbReference>
<dbReference type="RefSeq" id="WP_158525495.1">
    <property type="nucleotide sequence ID" value="NZ_JADIJL010000001.1"/>
</dbReference>
<dbReference type="Pfam" id="PF00501">
    <property type="entry name" value="AMP-binding"/>
    <property type="match status" value="1"/>
</dbReference>
<comment type="caution">
    <text evidence="5">The sequence shown here is derived from an EMBL/GenBank/DDBJ whole genome shotgun (WGS) entry which is preliminary data.</text>
</comment>
<keyword evidence="2" id="KW-0436">Ligase</keyword>
<reference evidence="5 6" key="1">
    <citation type="submission" date="2018-05" db="EMBL/GenBank/DDBJ databases">
        <title>Genomic Encyclopedia of Type Strains, Phase IV (KMG-IV): sequencing the most valuable type-strain genomes for metagenomic binning, comparative biology and taxonomic classification.</title>
        <authorList>
            <person name="Goeker M."/>
        </authorList>
    </citation>
    <scope>NUCLEOTIDE SEQUENCE [LARGE SCALE GENOMIC DNA]</scope>
    <source>
        <strain evidence="5 6">DSM 28556</strain>
    </source>
</reference>
<feature type="domain" description="AMP-binding enzyme C-terminal" evidence="4">
    <location>
        <begin position="424"/>
        <end position="500"/>
    </location>
</feature>
<dbReference type="InterPro" id="IPR045851">
    <property type="entry name" value="AMP-bd_C_sf"/>
</dbReference>
<evidence type="ECO:0000313" key="6">
    <source>
        <dbReference type="Proteomes" id="UP000247978"/>
    </source>
</evidence>
<dbReference type="InterPro" id="IPR020845">
    <property type="entry name" value="AMP-binding_CS"/>
</dbReference>
<dbReference type="InterPro" id="IPR025110">
    <property type="entry name" value="AMP-bd_C"/>
</dbReference>
<dbReference type="AlphaFoldDB" id="A0A2V3W526"/>
<gene>
    <name evidence="5" type="ORF">DFR56_102184</name>
</gene>
<dbReference type="PANTHER" id="PTHR43767:SF7">
    <property type="entry name" value="MEDIUM_LONG-CHAIN-FATTY-ACID--COA LIGASE FADD8"/>
    <property type="match status" value="1"/>
</dbReference>
<organism evidence="5 6">
    <name type="scientific">Pseudogracilibacillus auburnensis</name>
    <dbReference type="NCBI Taxonomy" id="1494959"/>
    <lineage>
        <taxon>Bacteria</taxon>
        <taxon>Bacillati</taxon>
        <taxon>Bacillota</taxon>
        <taxon>Bacilli</taxon>
        <taxon>Bacillales</taxon>
        <taxon>Bacillaceae</taxon>
        <taxon>Pseudogracilibacillus</taxon>
    </lineage>
</organism>
<name>A0A2V3W526_9BACI</name>
<evidence type="ECO:0000259" key="3">
    <source>
        <dbReference type="Pfam" id="PF00501"/>
    </source>
</evidence>
<evidence type="ECO:0000256" key="2">
    <source>
        <dbReference type="ARBA" id="ARBA00022598"/>
    </source>
</evidence>
<dbReference type="PROSITE" id="PS00455">
    <property type="entry name" value="AMP_BINDING"/>
    <property type="match status" value="1"/>
</dbReference>